<gene>
    <name evidence="1" type="ORF">GP486_001525</name>
</gene>
<comment type="caution">
    <text evidence="1">The sequence shown here is derived from an EMBL/GenBank/DDBJ whole genome shotgun (WGS) entry which is preliminary data.</text>
</comment>
<name>A0A9P8LGR3_9PEZI</name>
<dbReference type="EMBL" id="JAGHQM010000138">
    <property type="protein sequence ID" value="KAH0565085.1"/>
    <property type="molecule type" value="Genomic_DNA"/>
</dbReference>
<dbReference type="Proteomes" id="UP000750711">
    <property type="component" value="Unassembled WGS sequence"/>
</dbReference>
<keyword evidence="2" id="KW-1185">Reference proteome</keyword>
<proteinExistence type="predicted"/>
<accession>A0A9P8LGR3</accession>
<evidence type="ECO:0000313" key="2">
    <source>
        <dbReference type="Proteomes" id="UP000750711"/>
    </source>
</evidence>
<evidence type="ECO:0000313" key="1">
    <source>
        <dbReference type="EMBL" id="KAH0565085.1"/>
    </source>
</evidence>
<dbReference type="AlphaFoldDB" id="A0A9P8LGR3"/>
<protein>
    <submittedName>
        <fullName evidence="1">Uncharacterized protein</fullName>
    </submittedName>
</protein>
<reference evidence="1" key="1">
    <citation type="submission" date="2021-03" db="EMBL/GenBank/DDBJ databases">
        <title>Comparative genomics and phylogenomic investigation of the class Geoglossomycetes provide insights into ecological specialization and systematics.</title>
        <authorList>
            <person name="Melie T."/>
            <person name="Pirro S."/>
            <person name="Miller A.N."/>
            <person name="Quandt A."/>
        </authorList>
    </citation>
    <scope>NUCLEOTIDE SEQUENCE</scope>
    <source>
        <strain evidence="1">CAQ_001_2017</strain>
    </source>
</reference>
<sequence length="271" mass="30312">MELALQSFQELDSDGEYLDLADFPEISDNPSVLFTFAVGEIRNLVNALLNSLPSVLHVASTLEEPSHHRVRIVVPEPLNLIEDRSTAITQLLDVSLQLTATVSNALNQVEQVPDEADLEESLKSLFDKEAAALRKWREKNGPKMEGKLTSHESASVPEILTLYVKNNRPVDNIPSLAKDNFAEYSALEVTASKLLDEYAERYPELGLKLDRQQPQDIRTAVRAFRSCVEELTSLELTLHYIEPPPAYEQRRGNKFLVDVEGELVQSSAQAS</sequence>
<organism evidence="1 2">
    <name type="scientific">Trichoglossum hirsutum</name>
    <dbReference type="NCBI Taxonomy" id="265104"/>
    <lineage>
        <taxon>Eukaryota</taxon>
        <taxon>Fungi</taxon>
        <taxon>Dikarya</taxon>
        <taxon>Ascomycota</taxon>
        <taxon>Pezizomycotina</taxon>
        <taxon>Geoglossomycetes</taxon>
        <taxon>Geoglossales</taxon>
        <taxon>Geoglossaceae</taxon>
        <taxon>Trichoglossum</taxon>
    </lineage>
</organism>